<dbReference type="AlphaFoldDB" id="A0A084GKJ2"/>
<comment type="caution">
    <text evidence="1">The sequence shown here is derived from an EMBL/GenBank/DDBJ whole genome shotgun (WGS) entry which is preliminary data.</text>
</comment>
<evidence type="ECO:0000313" key="1">
    <source>
        <dbReference type="EMBL" id="KEZ47854.1"/>
    </source>
</evidence>
<reference evidence="1 2" key="1">
    <citation type="journal article" date="2005" name="Int. J. Syst. Evol. Microbiol.">
        <title>Bacillus cibi sp. nov., isolated from jeotgal, a traditional Korean fermented seafood.</title>
        <authorList>
            <person name="Yoon J.H."/>
            <person name="Lee C.H."/>
            <person name="Oh T.K."/>
        </authorList>
    </citation>
    <scope>NUCLEOTIDE SEQUENCE [LARGE SCALE GENOMIC DNA]</scope>
    <source>
        <strain evidence="1 2">DSM 16189</strain>
    </source>
</reference>
<gene>
    <name evidence="1" type="ORF">GS18_0217855</name>
</gene>
<sequence>MVVNKEELAVIQKELAVKQEKFVVKRAILEVKRRISRKTNFPGSRIDRFFWMKSKKLSQIKKNAET</sequence>
<dbReference type="Proteomes" id="UP000028549">
    <property type="component" value="Unassembled WGS sequence"/>
</dbReference>
<organism evidence="1 2">
    <name type="scientific">Metabacillus indicus</name>
    <name type="common">Bacillus indicus</name>
    <dbReference type="NCBI Taxonomy" id="246786"/>
    <lineage>
        <taxon>Bacteria</taxon>
        <taxon>Bacillati</taxon>
        <taxon>Bacillota</taxon>
        <taxon>Bacilli</taxon>
        <taxon>Bacillales</taxon>
        <taxon>Bacillaceae</taxon>
        <taxon>Metabacillus</taxon>
    </lineage>
</organism>
<accession>A0A084GKJ2</accession>
<proteinExistence type="predicted"/>
<dbReference type="EMBL" id="JNVC02000015">
    <property type="protein sequence ID" value="KEZ47854.1"/>
    <property type="molecule type" value="Genomic_DNA"/>
</dbReference>
<name>A0A084GKJ2_METID</name>
<evidence type="ECO:0000313" key="2">
    <source>
        <dbReference type="Proteomes" id="UP000028549"/>
    </source>
</evidence>
<protein>
    <submittedName>
        <fullName evidence="1">Uncharacterized protein</fullName>
    </submittedName>
</protein>
<keyword evidence="2" id="KW-1185">Reference proteome</keyword>